<evidence type="ECO:0000256" key="8">
    <source>
        <dbReference type="ARBA" id="ARBA00049551"/>
    </source>
</evidence>
<keyword evidence="9 10" id="KW-0496">Mitochondrion</keyword>
<evidence type="ECO:0000256" key="2">
    <source>
        <dbReference type="ARBA" id="ARBA00008472"/>
    </source>
</evidence>
<dbReference type="Gene3D" id="1.20.58.1610">
    <property type="entry name" value="NADH:ubiquinone/plastoquinone oxidoreductase, chain 3"/>
    <property type="match status" value="1"/>
</dbReference>
<comment type="catalytic activity">
    <reaction evidence="8 9">
        <text>a ubiquinone + NADH + 5 H(+)(in) = a ubiquinol + NAD(+) + 4 H(+)(out)</text>
        <dbReference type="Rhea" id="RHEA:29091"/>
        <dbReference type="Rhea" id="RHEA-COMP:9565"/>
        <dbReference type="Rhea" id="RHEA-COMP:9566"/>
        <dbReference type="ChEBI" id="CHEBI:15378"/>
        <dbReference type="ChEBI" id="CHEBI:16389"/>
        <dbReference type="ChEBI" id="CHEBI:17976"/>
        <dbReference type="ChEBI" id="CHEBI:57540"/>
        <dbReference type="ChEBI" id="CHEBI:57945"/>
        <dbReference type="EC" id="7.1.1.2"/>
    </reaction>
</comment>
<geneLocation type="mitochondrion" evidence="10"/>
<proteinExistence type="inferred from homology"/>
<keyword evidence="9" id="KW-0830">Ubiquinone</keyword>
<evidence type="ECO:0000256" key="9">
    <source>
        <dbReference type="RuleBase" id="RU003640"/>
    </source>
</evidence>
<dbReference type="Pfam" id="PF00507">
    <property type="entry name" value="Oxidored_q4"/>
    <property type="match status" value="1"/>
</dbReference>
<keyword evidence="6 9" id="KW-1133">Transmembrane helix</keyword>
<sequence length="115" mass="13543">MVVLFFVFFVFFLFGFVIYFFNCGLLNSYGVVGFQWGSSYECGFFSAMVSLDCFSFTYFSLLVVFVIFDLEVSLLLNMPLQGVLFGNFWCYYFFLLVMFLGFVVELFSGYVRWVY</sequence>
<feature type="transmembrane region" description="Helical" evidence="9">
    <location>
        <begin position="88"/>
        <end position="111"/>
    </location>
</feature>
<evidence type="ECO:0000256" key="5">
    <source>
        <dbReference type="ARBA" id="ARBA00022692"/>
    </source>
</evidence>
<evidence type="ECO:0000256" key="4">
    <source>
        <dbReference type="ARBA" id="ARBA00022448"/>
    </source>
</evidence>
<dbReference type="EMBL" id="KU601616">
    <property type="protein sequence ID" value="ANH79417.1"/>
    <property type="molecule type" value="Genomic_DNA"/>
</dbReference>
<dbReference type="InterPro" id="IPR038430">
    <property type="entry name" value="NDAH_ubi_oxred_su3_sf"/>
</dbReference>
<accession>A0A173GU74</accession>
<dbReference type="InterPro" id="IPR000440">
    <property type="entry name" value="NADH_UbQ/plastoQ_OxRdtase_su3"/>
</dbReference>
<protein>
    <recommendedName>
        <fullName evidence="3 9">NADH-ubiquinone oxidoreductase chain 3</fullName>
        <ecNumber evidence="9">7.1.1.2</ecNumber>
    </recommendedName>
</protein>
<dbReference type="AlphaFoldDB" id="A0A173GU74"/>
<keyword evidence="5 9" id="KW-0812">Transmembrane</keyword>
<keyword evidence="4 9" id="KW-0813">Transport</keyword>
<name>A0A173GU74_ECHGR</name>
<evidence type="ECO:0000256" key="1">
    <source>
        <dbReference type="ARBA" id="ARBA00004370"/>
    </source>
</evidence>
<keyword evidence="7 9" id="KW-0472">Membrane</keyword>
<keyword evidence="9" id="KW-0520">NAD</keyword>
<evidence type="ECO:0000313" key="10">
    <source>
        <dbReference type="EMBL" id="ANH79417.1"/>
    </source>
</evidence>
<dbReference type="GO" id="GO:0031966">
    <property type="term" value="C:mitochondrial membrane"/>
    <property type="evidence" value="ECO:0007669"/>
    <property type="project" value="UniProtKB-SubCell"/>
</dbReference>
<reference evidence="10" key="1">
    <citation type="journal article" date="2016" name="Int. J. Parasitol.">
        <title>A novel zoonotic genotype related to Echinococcus granulosus sensu stricto from southern Ethiopia.</title>
        <authorList>
            <person name="Wassermann M."/>
            <person name="Woldeyes D."/>
            <person name="Gerbi B.M."/>
            <person name="Ebi D."/>
            <person name="Zeyhle E."/>
            <person name="Mackenstedt U."/>
            <person name="Petros B."/>
            <person name="Tilahun G."/>
            <person name="Kern P."/>
            <person name="Romig T."/>
        </authorList>
    </citation>
    <scope>NUCLEOTIDE SEQUENCE</scope>
</reference>
<feature type="transmembrane region" description="Helical" evidence="9">
    <location>
        <begin position="44"/>
        <end position="68"/>
    </location>
</feature>
<gene>
    <name evidence="10" type="primary">nad3</name>
</gene>
<evidence type="ECO:0000256" key="7">
    <source>
        <dbReference type="ARBA" id="ARBA00023136"/>
    </source>
</evidence>
<keyword evidence="9" id="KW-0679">Respiratory chain</keyword>
<organism evidence="10">
    <name type="scientific">Echinococcus granulosus</name>
    <name type="common">Hydatid tapeworm</name>
    <dbReference type="NCBI Taxonomy" id="6210"/>
    <lineage>
        <taxon>Eukaryota</taxon>
        <taxon>Metazoa</taxon>
        <taxon>Spiralia</taxon>
        <taxon>Lophotrochozoa</taxon>
        <taxon>Platyhelminthes</taxon>
        <taxon>Cestoda</taxon>
        <taxon>Eucestoda</taxon>
        <taxon>Cyclophyllidea</taxon>
        <taxon>Taeniidae</taxon>
        <taxon>Echinococcus</taxon>
        <taxon>Echinococcus granulosus group</taxon>
    </lineage>
</organism>
<comment type="function">
    <text evidence="9">Core subunit of the mitochondrial membrane respiratory chain NADH dehydrogenase (Complex I) which catalyzes electron transfer from NADH through the respiratory chain, using ubiquinone as an electron acceptor. Essential for the catalytic activity of complex I.</text>
</comment>
<dbReference type="EC" id="7.1.1.2" evidence="9"/>
<evidence type="ECO:0000256" key="6">
    <source>
        <dbReference type="ARBA" id="ARBA00022989"/>
    </source>
</evidence>
<keyword evidence="9" id="KW-1278">Translocase</keyword>
<keyword evidence="9" id="KW-0249">Electron transport</keyword>
<comment type="subcellular location">
    <subcellularLocation>
        <location evidence="1">Membrane</location>
    </subcellularLocation>
    <subcellularLocation>
        <location evidence="9">Mitochondrion membrane</location>
        <topology evidence="9">Multi-pass membrane protein</topology>
    </subcellularLocation>
</comment>
<evidence type="ECO:0000256" key="3">
    <source>
        <dbReference type="ARBA" id="ARBA00021007"/>
    </source>
</evidence>
<comment type="similarity">
    <text evidence="2 9">Belongs to the complex I subunit 3 family.</text>
</comment>
<dbReference type="GO" id="GO:0008137">
    <property type="term" value="F:NADH dehydrogenase (ubiquinone) activity"/>
    <property type="evidence" value="ECO:0007669"/>
    <property type="project" value="UniProtKB-UniRule"/>
</dbReference>
<feature type="transmembrane region" description="Helical" evidence="9">
    <location>
        <begin position="6"/>
        <end position="32"/>
    </location>
</feature>